<evidence type="ECO:0000313" key="2">
    <source>
        <dbReference type="Proteomes" id="UP000762676"/>
    </source>
</evidence>
<keyword evidence="1" id="KW-0540">Nuclease</keyword>
<reference evidence="1 2" key="1">
    <citation type="journal article" date="2021" name="Elife">
        <title>Chloroplast acquisition without the gene transfer in kleptoplastic sea slugs, Plakobranchus ocellatus.</title>
        <authorList>
            <person name="Maeda T."/>
            <person name="Takahashi S."/>
            <person name="Yoshida T."/>
            <person name="Shimamura S."/>
            <person name="Takaki Y."/>
            <person name="Nagai Y."/>
            <person name="Toyoda A."/>
            <person name="Suzuki Y."/>
            <person name="Arimoto A."/>
            <person name="Ishii H."/>
            <person name="Satoh N."/>
            <person name="Nishiyama T."/>
            <person name="Hasebe M."/>
            <person name="Maruyama T."/>
            <person name="Minagawa J."/>
            <person name="Obokata J."/>
            <person name="Shigenobu S."/>
        </authorList>
    </citation>
    <scope>NUCLEOTIDE SEQUENCE [LARGE SCALE GENOMIC DNA]</scope>
</reference>
<accession>A0AAV4IJ82</accession>
<protein>
    <submittedName>
        <fullName evidence="1">Endonuclease-reverse transcriptase</fullName>
    </submittedName>
</protein>
<dbReference type="GO" id="GO:0004519">
    <property type="term" value="F:endonuclease activity"/>
    <property type="evidence" value="ECO:0007669"/>
    <property type="project" value="UniProtKB-KW"/>
</dbReference>
<organism evidence="1 2">
    <name type="scientific">Elysia marginata</name>
    <dbReference type="NCBI Taxonomy" id="1093978"/>
    <lineage>
        <taxon>Eukaryota</taxon>
        <taxon>Metazoa</taxon>
        <taxon>Spiralia</taxon>
        <taxon>Lophotrochozoa</taxon>
        <taxon>Mollusca</taxon>
        <taxon>Gastropoda</taxon>
        <taxon>Heterobranchia</taxon>
        <taxon>Euthyneura</taxon>
        <taxon>Panpulmonata</taxon>
        <taxon>Sacoglossa</taxon>
        <taxon>Placobranchoidea</taxon>
        <taxon>Plakobranchidae</taxon>
        <taxon>Elysia</taxon>
    </lineage>
</organism>
<dbReference type="Proteomes" id="UP000762676">
    <property type="component" value="Unassembled WGS sequence"/>
</dbReference>
<dbReference type="AlphaFoldDB" id="A0AAV4IJ82"/>
<evidence type="ECO:0000313" key="1">
    <source>
        <dbReference type="EMBL" id="GFS09805.1"/>
    </source>
</evidence>
<comment type="caution">
    <text evidence="1">The sequence shown here is derived from an EMBL/GenBank/DDBJ whole genome shotgun (WGS) entry which is preliminary data.</text>
</comment>
<keyword evidence="1" id="KW-0255">Endonuclease</keyword>
<dbReference type="EMBL" id="BMAT01013304">
    <property type="protein sequence ID" value="GFS09805.1"/>
    <property type="molecule type" value="Genomic_DNA"/>
</dbReference>
<sequence length="107" mass="12548">MDSKMNKCFNFGRDKTGSIFRISNCETKTFVFWPHMRKQSSLEKSIMLGMGEGGRRRGRPCKRWKDDIKTVTGFTLSELVRAVENRDNWRQLITTITRCRPQIDGTR</sequence>
<keyword evidence="2" id="KW-1185">Reference proteome</keyword>
<name>A0AAV4IJ82_9GAST</name>
<gene>
    <name evidence="1" type="ORF">ElyMa_006631500</name>
</gene>
<proteinExistence type="predicted"/>
<keyword evidence="1" id="KW-0378">Hydrolase</keyword>